<keyword evidence="3" id="KW-0408">Iron</keyword>
<keyword evidence="1" id="KW-0001">2Fe-2S</keyword>
<proteinExistence type="predicted"/>
<dbReference type="OrthoDB" id="311718at2"/>
<name>A0A420ELB5_9ALTE</name>
<dbReference type="SUPFAM" id="SSF50022">
    <property type="entry name" value="ISP domain"/>
    <property type="match status" value="1"/>
</dbReference>
<reference evidence="7 8" key="1">
    <citation type="submission" date="2018-09" db="EMBL/GenBank/DDBJ databases">
        <authorList>
            <person name="Wang Z."/>
        </authorList>
    </citation>
    <scope>NUCLEOTIDE SEQUENCE [LARGE SCALE GENOMIC DNA]</scope>
    <source>
        <strain evidence="7 8">ALS 81</strain>
    </source>
</reference>
<keyword evidence="2" id="KW-0479">Metal-binding</keyword>
<dbReference type="PROSITE" id="PS51296">
    <property type="entry name" value="RIESKE"/>
    <property type="match status" value="1"/>
</dbReference>
<dbReference type="Pfam" id="PF00355">
    <property type="entry name" value="Rieske"/>
    <property type="match status" value="1"/>
</dbReference>
<evidence type="ECO:0000256" key="1">
    <source>
        <dbReference type="ARBA" id="ARBA00022714"/>
    </source>
</evidence>
<sequence length="197" mass="21486">MIFDKKKRKESAEEHGKCMLSRREFLMYSGASAGAASIMSITLFPGTAQAKQTKARVVGYPRMNIGKLSALKENEPVYFNYPDDGPNSQAILVKMDVPAGGGLGEKQDVVGFSLMCTHQGGPLIGQYKVVGEHRVLGQCPFHLSTFDMRRHGIIVSGQAYESLPQVLLELDGDDIYAVGIMGLLFGRTDNIIAMQEA</sequence>
<dbReference type="InterPro" id="IPR014067">
    <property type="entry name" value="AioB/IdrB_ssu"/>
</dbReference>
<dbReference type="PROSITE" id="PS51318">
    <property type="entry name" value="TAT"/>
    <property type="match status" value="1"/>
</dbReference>
<organism evidence="7 8">
    <name type="scientific">Alginatibacterium sediminis</name>
    <dbReference type="NCBI Taxonomy" id="2164068"/>
    <lineage>
        <taxon>Bacteria</taxon>
        <taxon>Pseudomonadati</taxon>
        <taxon>Pseudomonadota</taxon>
        <taxon>Gammaproteobacteria</taxon>
        <taxon>Alteromonadales</taxon>
        <taxon>Alteromonadaceae</taxon>
        <taxon>Alginatibacterium</taxon>
    </lineage>
</organism>
<keyword evidence="8" id="KW-1185">Reference proteome</keyword>
<dbReference type="EMBL" id="RAQO01000002">
    <property type="protein sequence ID" value="RKF21469.1"/>
    <property type="molecule type" value="Genomic_DNA"/>
</dbReference>
<dbReference type="GO" id="GO:0051537">
    <property type="term" value="F:2 iron, 2 sulfur cluster binding"/>
    <property type="evidence" value="ECO:0007669"/>
    <property type="project" value="UniProtKB-KW"/>
</dbReference>
<dbReference type="AlphaFoldDB" id="A0A420ELB5"/>
<dbReference type="NCBIfam" id="TIGR02694">
    <property type="entry name" value="arsenite_ox_S"/>
    <property type="match status" value="1"/>
</dbReference>
<keyword evidence="5" id="KW-0812">Transmembrane</keyword>
<dbReference type="InterPro" id="IPR017941">
    <property type="entry name" value="Rieske_2Fe-2S"/>
</dbReference>
<accession>A0A420ELB5</accession>
<keyword evidence="5" id="KW-0472">Membrane</keyword>
<dbReference type="GO" id="GO:0046872">
    <property type="term" value="F:metal ion binding"/>
    <property type="evidence" value="ECO:0007669"/>
    <property type="project" value="UniProtKB-KW"/>
</dbReference>
<dbReference type="RefSeq" id="WP_120353272.1">
    <property type="nucleotide sequence ID" value="NZ_RAQO01000002.1"/>
</dbReference>
<gene>
    <name evidence="7" type="ORF">DBZ36_02130</name>
</gene>
<evidence type="ECO:0000313" key="8">
    <source>
        <dbReference type="Proteomes" id="UP000286482"/>
    </source>
</evidence>
<evidence type="ECO:0000313" key="7">
    <source>
        <dbReference type="EMBL" id="RKF21469.1"/>
    </source>
</evidence>
<feature type="transmembrane region" description="Helical" evidence="5">
    <location>
        <begin position="25"/>
        <end position="44"/>
    </location>
</feature>
<evidence type="ECO:0000259" key="6">
    <source>
        <dbReference type="PROSITE" id="PS51296"/>
    </source>
</evidence>
<evidence type="ECO:0000256" key="5">
    <source>
        <dbReference type="SAM" id="Phobius"/>
    </source>
</evidence>
<evidence type="ECO:0000256" key="3">
    <source>
        <dbReference type="ARBA" id="ARBA00023004"/>
    </source>
</evidence>
<dbReference type="InterPro" id="IPR006311">
    <property type="entry name" value="TAT_signal"/>
</dbReference>
<feature type="domain" description="Rieske" evidence="6">
    <location>
        <begin position="104"/>
        <end position="177"/>
    </location>
</feature>
<dbReference type="Gene3D" id="2.102.10.10">
    <property type="entry name" value="Rieske [2Fe-2S] iron-sulphur domain"/>
    <property type="match status" value="1"/>
</dbReference>
<keyword evidence="7" id="KW-0560">Oxidoreductase</keyword>
<keyword evidence="4" id="KW-0411">Iron-sulfur</keyword>
<comment type="caution">
    <text evidence="7">The sequence shown here is derived from an EMBL/GenBank/DDBJ whole genome shotgun (WGS) entry which is preliminary data.</text>
</comment>
<dbReference type="InterPro" id="IPR036922">
    <property type="entry name" value="Rieske_2Fe-2S_sf"/>
</dbReference>
<dbReference type="Proteomes" id="UP000286482">
    <property type="component" value="Unassembled WGS sequence"/>
</dbReference>
<protein>
    <submittedName>
        <fullName evidence="7">Arsenate reductase (Azurin) small subunit</fullName>
        <ecNumber evidence="7">1.20.9.1</ecNumber>
    </submittedName>
</protein>
<evidence type="ECO:0000256" key="2">
    <source>
        <dbReference type="ARBA" id="ARBA00022723"/>
    </source>
</evidence>
<evidence type="ECO:0000256" key="4">
    <source>
        <dbReference type="ARBA" id="ARBA00023014"/>
    </source>
</evidence>
<dbReference type="GO" id="GO:0050611">
    <property type="term" value="F:arsenate reductase (azurin) activity"/>
    <property type="evidence" value="ECO:0007669"/>
    <property type="project" value="UniProtKB-EC"/>
</dbReference>
<keyword evidence="5" id="KW-1133">Transmembrane helix</keyword>
<dbReference type="EC" id="1.20.9.1" evidence="7"/>